<proteinExistence type="predicted"/>
<dbReference type="AlphaFoldDB" id="A0A1C6I8E9"/>
<evidence type="ECO:0000256" key="2">
    <source>
        <dbReference type="SAM" id="Phobius"/>
    </source>
</evidence>
<keyword evidence="2" id="KW-0812">Transmembrane</keyword>
<feature type="region of interest" description="Disordered" evidence="1">
    <location>
        <begin position="31"/>
        <end position="71"/>
    </location>
</feature>
<keyword evidence="2" id="KW-0472">Membrane</keyword>
<feature type="compositionally biased region" description="Low complexity" evidence="1">
    <location>
        <begin position="41"/>
        <end position="71"/>
    </location>
</feature>
<keyword evidence="2" id="KW-1133">Transmembrane helix</keyword>
<gene>
    <name evidence="4" type="ORF">SAMEA3545359_01275</name>
</gene>
<protein>
    <recommendedName>
        <fullName evidence="3">Zinc-ribbon domain-containing protein</fullName>
    </recommendedName>
</protein>
<accession>A0A1C6I8E9</accession>
<organism evidence="4">
    <name type="scientific">uncultured Anaerotruncus sp</name>
    <dbReference type="NCBI Taxonomy" id="905011"/>
    <lineage>
        <taxon>Bacteria</taxon>
        <taxon>Bacillati</taxon>
        <taxon>Bacillota</taxon>
        <taxon>Clostridia</taxon>
        <taxon>Eubacteriales</taxon>
        <taxon>Oscillospiraceae</taxon>
        <taxon>Anaerotruncus</taxon>
        <taxon>environmental samples</taxon>
    </lineage>
</organism>
<evidence type="ECO:0000259" key="3">
    <source>
        <dbReference type="Pfam" id="PF13240"/>
    </source>
</evidence>
<reference evidence="4" key="1">
    <citation type="submission" date="2015-09" db="EMBL/GenBank/DDBJ databases">
        <authorList>
            <consortium name="Pathogen Informatics"/>
        </authorList>
    </citation>
    <scope>NUCLEOTIDE SEQUENCE</scope>
    <source>
        <strain evidence="4">2789STDY5834896</strain>
    </source>
</reference>
<name>A0A1C6I8E9_9FIRM</name>
<feature type="transmembrane region" description="Helical" evidence="2">
    <location>
        <begin position="139"/>
        <end position="160"/>
    </location>
</feature>
<dbReference type="EMBL" id="FMHG01000001">
    <property type="protein sequence ID" value="SCJ65445.1"/>
    <property type="molecule type" value="Genomic_DNA"/>
</dbReference>
<feature type="transmembrane region" description="Helical" evidence="2">
    <location>
        <begin position="98"/>
        <end position="118"/>
    </location>
</feature>
<dbReference type="Pfam" id="PF13240">
    <property type="entry name" value="Zn_Ribbon_1"/>
    <property type="match status" value="1"/>
</dbReference>
<sequence length="167" mass="17735">MTCKNCGNEIAPGSLFCTVCGVPVDTAQAEVQQPAQPAPEAPAAGPQPAYQQVPPQGPQPGYQGAPYGAPAPGYPIKPKRGAFDFKGGPIFECPAVRFVLQALSFVVPPVLLVVALMLRTAEEGKHRDLADRMIKWATIGSMVLAVLFVISGIGGIFGFLRSAWYFY</sequence>
<evidence type="ECO:0000256" key="1">
    <source>
        <dbReference type="SAM" id="MobiDB-lite"/>
    </source>
</evidence>
<evidence type="ECO:0000313" key="4">
    <source>
        <dbReference type="EMBL" id="SCJ65445.1"/>
    </source>
</evidence>
<feature type="domain" description="Zinc-ribbon" evidence="3">
    <location>
        <begin position="3"/>
        <end position="21"/>
    </location>
</feature>
<dbReference type="InterPro" id="IPR026870">
    <property type="entry name" value="Zinc_ribbon_dom"/>
</dbReference>